<proteinExistence type="predicted"/>
<evidence type="ECO:0000256" key="2">
    <source>
        <dbReference type="ARBA" id="ARBA00022691"/>
    </source>
</evidence>
<evidence type="ECO:0000256" key="1">
    <source>
        <dbReference type="ARBA" id="ARBA00022485"/>
    </source>
</evidence>
<keyword evidence="5" id="KW-0411">Iron-sulfur</keyword>
<keyword evidence="7" id="KW-0808">Transferase</keyword>
<sequence length="244" mass="26400">MGPEEIHRIKLEQVRASGARTLPSNVDWLASLPPEERARFDGAIRRRPSRTLSGVAVVAVMTAPARCPHGRCTYCPGGIENNSPQSYTGEEPSALRGAQFHWDSRRIAAERLASLEETGHPTSKVEVIVMGGTFPSRPLSYQEGVLRGVYEGLNGAPAASLAEAQIANESAARRMVGLTVETRPDWCDARVLPFLLGAGVTRIEIGVECLHEEVLQAVGRAHGTEDVRRATTAARGQGLKICYH</sequence>
<feature type="domain" description="Radical SAM core" evidence="6">
    <location>
        <begin position="66"/>
        <end position="241"/>
    </location>
</feature>
<dbReference type="InterPro" id="IPR007197">
    <property type="entry name" value="rSAM"/>
</dbReference>
<protein>
    <submittedName>
        <fullName evidence="7">ELP3 family histone acetyltransferase</fullName>
    </submittedName>
</protein>
<dbReference type="GO" id="GO:0051539">
    <property type="term" value="F:4 iron, 4 sulfur cluster binding"/>
    <property type="evidence" value="ECO:0007669"/>
    <property type="project" value="UniProtKB-KW"/>
</dbReference>
<dbReference type="GO" id="GO:0046872">
    <property type="term" value="F:metal ion binding"/>
    <property type="evidence" value="ECO:0007669"/>
    <property type="project" value="UniProtKB-KW"/>
</dbReference>
<evidence type="ECO:0000256" key="3">
    <source>
        <dbReference type="ARBA" id="ARBA00022723"/>
    </source>
</evidence>
<reference evidence="7" key="1">
    <citation type="submission" date="2013-08" db="EMBL/GenBank/DDBJ databases">
        <authorList>
            <person name="Mendez C."/>
            <person name="Richter M."/>
            <person name="Ferrer M."/>
            <person name="Sanchez J."/>
        </authorList>
    </citation>
    <scope>NUCLEOTIDE SEQUENCE</scope>
</reference>
<comment type="caution">
    <text evidence="7">The sequence shown here is derived from an EMBL/GenBank/DDBJ whole genome shotgun (WGS) entry which is preliminary data.</text>
</comment>
<dbReference type="GO" id="GO:0002926">
    <property type="term" value="P:tRNA wobble base 5-methoxycarbonylmethyl-2-thiouridinylation"/>
    <property type="evidence" value="ECO:0007669"/>
    <property type="project" value="TreeGrafter"/>
</dbReference>
<dbReference type="InterPro" id="IPR039661">
    <property type="entry name" value="ELP3"/>
</dbReference>
<dbReference type="SUPFAM" id="SSF102114">
    <property type="entry name" value="Radical SAM enzymes"/>
    <property type="match status" value="1"/>
</dbReference>
<evidence type="ECO:0000313" key="7">
    <source>
        <dbReference type="EMBL" id="EQD74194.1"/>
    </source>
</evidence>
<keyword evidence="1" id="KW-0004">4Fe-4S</keyword>
<organism evidence="7">
    <name type="scientific">mine drainage metagenome</name>
    <dbReference type="NCBI Taxonomy" id="410659"/>
    <lineage>
        <taxon>unclassified sequences</taxon>
        <taxon>metagenomes</taxon>
        <taxon>ecological metagenomes</taxon>
    </lineage>
</organism>
<feature type="non-terminal residue" evidence="7">
    <location>
        <position position="244"/>
    </location>
</feature>
<accession>T1CY24</accession>
<evidence type="ECO:0000256" key="4">
    <source>
        <dbReference type="ARBA" id="ARBA00023004"/>
    </source>
</evidence>
<dbReference type="InterPro" id="IPR058240">
    <property type="entry name" value="rSAM_sf"/>
</dbReference>
<dbReference type="SFLD" id="SFLDG01086">
    <property type="entry name" value="elongater_protein-like"/>
    <property type="match status" value="1"/>
</dbReference>
<evidence type="ECO:0000256" key="5">
    <source>
        <dbReference type="ARBA" id="ARBA00023014"/>
    </source>
</evidence>
<keyword evidence="3" id="KW-0479">Metal-binding</keyword>
<dbReference type="AlphaFoldDB" id="T1CY24"/>
<name>T1CY24_9ZZZZ</name>
<dbReference type="GO" id="GO:0005737">
    <property type="term" value="C:cytoplasm"/>
    <property type="evidence" value="ECO:0007669"/>
    <property type="project" value="TreeGrafter"/>
</dbReference>
<dbReference type="PANTHER" id="PTHR11135:SF7">
    <property type="entry name" value="TRNA URIDINE(34) ACETYLTRANSFERASE"/>
    <property type="match status" value="1"/>
</dbReference>
<keyword evidence="4" id="KW-0408">Iron</keyword>
<gene>
    <name evidence="7" type="ORF">B1B_02803</name>
</gene>
<dbReference type="SFLD" id="SFLDS00029">
    <property type="entry name" value="Radical_SAM"/>
    <property type="match status" value="1"/>
</dbReference>
<keyword evidence="2" id="KW-0949">S-adenosyl-L-methionine</keyword>
<dbReference type="PANTHER" id="PTHR11135">
    <property type="entry name" value="HISTONE ACETYLTRANSFERASE-RELATED"/>
    <property type="match status" value="1"/>
</dbReference>
<evidence type="ECO:0000259" key="6">
    <source>
        <dbReference type="Pfam" id="PF04055"/>
    </source>
</evidence>
<dbReference type="EMBL" id="AUZY01001692">
    <property type="protein sequence ID" value="EQD74194.1"/>
    <property type="molecule type" value="Genomic_DNA"/>
</dbReference>
<reference evidence="7" key="2">
    <citation type="journal article" date="2014" name="ISME J.">
        <title>Microbial stratification in low pH oxic and suboxic macroscopic growths along an acid mine drainage.</title>
        <authorList>
            <person name="Mendez-Garcia C."/>
            <person name="Mesa V."/>
            <person name="Sprenger R.R."/>
            <person name="Richter M."/>
            <person name="Diez M.S."/>
            <person name="Solano J."/>
            <person name="Bargiela R."/>
            <person name="Golyshina O.V."/>
            <person name="Manteca A."/>
            <person name="Ramos J.L."/>
            <person name="Gallego J.R."/>
            <person name="Llorente I."/>
            <person name="Martins Dos Santos V.A."/>
            <person name="Jensen O.N."/>
            <person name="Pelaez A.I."/>
            <person name="Sanchez J."/>
            <person name="Ferrer M."/>
        </authorList>
    </citation>
    <scope>NUCLEOTIDE SEQUENCE</scope>
</reference>
<dbReference type="GO" id="GO:0016740">
    <property type="term" value="F:transferase activity"/>
    <property type="evidence" value="ECO:0007669"/>
    <property type="project" value="UniProtKB-KW"/>
</dbReference>
<dbReference type="Pfam" id="PF04055">
    <property type="entry name" value="Radical_SAM"/>
    <property type="match status" value="1"/>
</dbReference>